<dbReference type="GO" id="GO:0006270">
    <property type="term" value="P:DNA replication initiation"/>
    <property type="evidence" value="ECO:0007669"/>
    <property type="project" value="TreeGrafter"/>
</dbReference>
<dbReference type="NCBIfam" id="NF004066">
    <property type="entry name" value="PRK05580.1-3"/>
    <property type="match status" value="1"/>
</dbReference>
<comment type="caution">
    <text evidence="15">The sequence shown here is derived from an EMBL/GenBank/DDBJ whole genome shotgun (WGS) entry which is preliminary data.</text>
</comment>
<dbReference type="GO" id="GO:0008270">
    <property type="term" value="F:zinc ion binding"/>
    <property type="evidence" value="ECO:0007669"/>
    <property type="project" value="UniProtKB-UniRule"/>
</dbReference>
<evidence type="ECO:0000256" key="1">
    <source>
        <dbReference type="ARBA" id="ARBA00022515"/>
    </source>
</evidence>
<feature type="domain" description="Helicase ATP-binding" evidence="13">
    <location>
        <begin position="282"/>
        <end position="448"/>
    </location>
</feature>
<organism evidence="15 16">
    <name type="scientific">Dolosigranulum pigrum</name>
    <dbReference type="NCBI Taxonomy" id="29394"/>
    <lineage>
        <taxon>Bacteria</taxon>
        <taxon>Bacillati</taxon>
        <taxon>Bacillota</taxon>
        <taxon>Bacilli</taxon>
        <taxon>Lactobacillales</taxon>
        <taxon>Carnobacteriaceae</taxon>
        <taxon>Dolosigranulum</taxon>
    </lineage>
</organism>
<name>A0A328KLJ7_9LACT</name>
<feature type="domain" description="Helicase C-terminal" evidence="14">
    <location>
        <begin position="545"/>
        <end position="702"/>
    </location>
</feature>
<reference evidence="15 16" key="1">
    <citation type="submission" date="2017-03" db="EMBL/GenBank/DDBJ databases">
        <title>wgs assembly of Dolosigranulum pigrum KPL CDC strains.</title>
        <authorList>
            <person name="Brugger S.D."/>
            <person name="Pettigrew M."/>
            <person name="Kong Y."/>
            <person name="Lemon K.P."/>
        </authorList>
    </citation>
    <scope>NUCLEOTIDE SEQUENCE [LARGE SCALE GENOMIC DNA]</scope>
    <source>
        <strain evidence="15 16">KPL1931_CDC4294-98</strain>
    </source>
</reference>
<dbReference type="PROSITE" id="PS51194">
    <property type="entry name" value="HELICASE_CTER"/>
    <property type="match status" value="1"/>
</dbReference>
<keyword evidence="10 12" id="KW-0413">Isomerase</keyword>
<dbReference type="Pfam" id="PF04851">
    <property type="entry name" value="ResIII"/>
    <property type="match status" value="1"/>
</dbReference>
<evidence type="ECO:0000256" key="7">
    <source>
        <dbReference type="ARBA" id="ARBA00022833"/>
    </source>
</evidence>
<evidence type="ECO:0000259" key="14">
    <source>
        <dbReference type="PROSITE" id="PS51194"/>
    </source>
</evidence>
<keyword evidence="4 12" id="KW-0547">Nucleotide-binding</keyword>
<dbReference type="GO" id="GO:0006269">
    <property type="term" value="P:DNA replication, synthesis of primer"/>
    <property type="evidence" value="ECO:0007669"/>
    <property type="project" value="UniProtKB-KW"/>
</dbReference>
<proteinExistence type="inferred from homology"/>
<dbReference type="EC" id="5.6.2.4" evidence="12"/>
<dbReference type="Proteomes" id="UP000249099">
    <property type="component" value="Unassembled WGS sequence"/>
</dbReference>
<dbReference type="InterPro" id="IPR006935">
    <property type="entry name" value="Helicase/UvrB_N"/>
</dbReference>
<feature type="binding site" evidence="12">
    <location>
        <position position="513"/>
    </location>
    <ligand>
        <name>Zn(2+)</name>
        <dbReference type="ChEBI" id="CHEBI:29105"/>
        <label>1</label>
    </ligand>
</feature>
<dbReference type="InterPro" id="IPR041236">
    <property type="entry name" value="PriA_C"/>
</dbReference>
<dbReference type="InterPro" id="IPR027417">
    <property type="entry name" value="P-loop_NTPase"/>
</dbReference>
<feature type="binding site" evidence="12">
    <location>
        <position position="519"/>
    </location>
    <ligand>
        <name>Zn(2+)</name>
        <dbReference type="ChEBI" id="CHEBI:29105"/>
        <label>2</label>
    </ligand>
</feature>
<dbReference type="GO" id="GO:0003677">
    <property type="term" value="F:DNA binding"/>
    <property type="evidence" value="ECO:0007669"/>
    <property type="project" value="UniProtKB-UniRule"/>
</dbReference>
<dbReference type="SMART" id="SM00490">
    <property type="entry name" value="HELICc"/>
    <property type="match status" value="1"/>
</dbReference>
<comment type="similarity">
    <text evidence="12">Belongs to the helicase family. PriA subfamily.</text>
</comment>
<dbReference type="InterPro" id="IPR005259">
    <property type="entry name" value="PriA"/>
</dbReference>
<keyword evidence="7 12" id="KW-0862">Zinc</keyword>
<dbReference type="PANTHER" id="PTHR30580">
    <property type="entry name" value="PRIMOSOMAL PROTEIN N"/>
    <property type="match status" value="1"/>
</dbReference>
<feature type="binding site" evidence="12">
    <location>
        <position position="553"/>
    </location>
    <ligand>
        <name>Zn(2+)</name>
        <dbReference type="ChEBI" id="CHEBI:29105"/>
        <label>1</label>
    </ligand>
</feature>
<evidence type="ECO:0000313" key="15">
    <source>
        <dbReference type="EMBL" id="RAN64200.1"/>
    </source>
</evidence>
<evidence type="ECO:0000256" key="10">
    <source>
        <dbReference type="ARBA" id="ARBA00023235"/>
    </source>
</evidence>
<keyword evidence="9 12" id="KW-0238">DNA-binding</keyword>
<dbReference type="InterPro" id="IPR041222">
    <property type="entry name" value="PriA_3primeBD"/>
</dbReference>
<evidence type="ECO:0000256" key="8">
    <source>
        <dbReference type="ARBA" id="ARBA00022840"/>
    </source>
</evidence>
<feature type="binding site" evidence="12">
    <location>
        <position position="522"/>
    </location>
    <ligand>
        <name>Zn(2+)</name>
        <dbReference type="ChEBI" id="CHEBI:29105"/>
        <label>2</label>
    </ligand>
</feature>
<dbReference type="FunFam" id="3.40.50.300:FF:000489">
    <property type="entry name" value="Primosome assembly protein PriA"/>
    <property type="match status" value="1"/>
</dbReference>
<dbReference type="Pfam" id="PF18319">
    <property type="entry name" value="Zn_ribbon_PriA"/>
    <property type="match status" value="1"/>
</dbReference>
<comment type="subunit">
    <text evidence="12">Component of the replication restart primosome.</text>
</comment>
<dbReference type="InterPro" id="IPR014001">
    <property type="entry name" value="Helicase_ATP-bd"/>
</dbReference>
<dbReference type="SMART" id="SM00487">
    <property type="entry name" value="DEXDc"/>
    <property type="match status" value="1"/>
</dbReference>
<dbReference type="InterPro" id="IPR001650">
    <property type="entry name" value="Helicase_C-like"/>
</dbReference>
<dbReference type="GO" id="GO:0006302">
    <property type="term" value="P:double-strand break repair"/>
    <property type="evidence" value="ECO:0007669"/>
    <property type="project" value="InterPro"/>
</dbReference>
<evidence type="ECO:0000256" key="4">
    <source>
        <dbReference type="ARBA" id="ARBA00022741"/>
    </source>
</evidence>
<dbReference type="GO" id="GO:0043138">
    <property type="term" value="F:3'-5' DNA helicase activity"/>
    <property type="evidence" value="ECO:0007669"/>
    <property type="project" value="UniProtKB-EC"/>
</dbReference>
<dbReference type="Pfam" id="PF00271">
    <property type="entry name" value="Helicase_C"/>
    <property type="match status" value="1"/>
</dbReference>
<dbReference type="CDD" id="cd17929">
    <property type="entry name" value="DEXHc_priA"/>
    <property type="match status" value="1"/>
</dbReference>
<keyword evidence="3 12" id="KW-0479">Metal-binding</keyword>
<comment type="catalytic activity">
    <reaction evidence="11 12">
        <text>ATP + H2O = ADP + phosphate + H(+)</text>
        <dbReference type="Rhea" id="RHEA:13065"/>
        <dbReference type="ChEBI" id="CHEBI:15377"/>
        <dbReference type="ChEBI" id="CHEBI:15378"/>
        <dbReference type="ChEBI" id="CHEBI:30616"/>
        <dbReference type="ChEBI" id="CHEBI:43474"/>
        <dbReference type="ChEBI" id="CHEBI:456216"/>
        <dbReference type="EC" id="5.6.2.4"/>
    </reaction>
</comment>
<dbReference type="HAMAP" id="MF_00983">
    <property type="entry name" value="PriA"/>
    <property type="match status" value="1"/>
</dbReference>
<dbReference type="Pfam" id="PF17764">
    <property type="entry name" value="PriA_3primeBD"/>
    <property type="match status" value="1"/>
</dbReference>
<dbReference type="AlphaFoldDB" id="A0A328KLJ7"/>
<evidence type="ECO:0000256" key="3">
    <source>
        <dbReference type="ARBA" id="ARBA00022723"/>
    </source>
</evidence>
<accession>A0A328KLJ7</accession>
<evidence type="ECO:0000256" key="5">
    <source>
        <dbReference type="ARBA" id="ARBA00022801"/>
    </source>
</evidence>
<protein>
    <recommendedName>
        <fullName evidence="12">Replication restart protein PriA</fullName>
    </recommendedName>
    <alternativeName>
        <fullName evidence="12">ATP-dependent DNA helicase PriA</fullName>
        <ecNumber evidence="12">5.6.2.4</ecNumber>
    </alternativeName>
    <alternativeName>
        <fullName evidence="12">DNA 3'-5' helicase PriA</fullName>
    </alternativeName>
</protein>
<dbReference type="Gene3D" id="3.40.1440.60">
    <property type="entry name" value="PriA, 3(prime) DNA-binding domain"/>
    <property type="match status" value="1"/>
</dbReference>
<comment type="function">
    <text evidence="12">Initiates the restart of stalled replication forks, which reloads the replicative helicase on sites other than the origin of replication. Recognizes and binds to abandoned replication forks and remodels them to uncover a helicase loading site. Promotes assembly of the primosome at these replication forks.</text>
</comment>
<feature type="binding site" evidence="12">
    <location>
        <position position="540"/>
    </location>
    <ligand>
        <name>Zn(2+)</name>
        <dbReference type="ChEBI" id="CHEBI:29105"/>
        <label>2</label>
    </ligand>
</feature>
<dbReference type="FunFam" id="3.40.1440.60:FF:000001">
    <property type="entry name" value="Primosomal protein N"/>
    <property type="match status" value="1"/>
</dbReference>
<dbReference type="InterPro" id="IPR040498">
    <property type="entry name" value="PriA_CRR"/>
</dbReference>
<evidence type="ECO:0000313" key="16">
    <source>
        <dbReference type="Proteomes" id="UP000249099"/>
    </source>
</evidence>
<feature type="binding site" evidence="12">
    <location>
        <position position="550"/>
    </location>
    <ligand>
        <name>Zn(2+)</name>
        <dbReference type="ChEBI" id="CHEBI:29105"/>
        <label>1</label>
    </ligand>
</feature>
<evidence type="ECO:0000256" key="2">
    <source>
        <dbReference type="ARBA" id="ARBA00022705"/>
    </source>
</evidence>
<keyword evidence="1 12" id="KW-0639">Primosome</keyword>
<sequence>MPQIAEVIVDVPVMQTNSPYSYRIPPHLEHKLLPGMRVIVPFGQGDRKIQGFVVKTADVTEFDGQLKEISQIMDLTPVLSDELIQLGEKMANETFSFRISCYQTMLPAVLRAQYDKHIIPTDALSNAERAKLFGDEAYLSWAQAEEQGILDTLLDLKQQEQVDVVYKVSDRANKKMRKYVIPLLSNDEIEEALEQVRANATRQIELLEVFKQLDGAEILWSQLRDEYGITSAVLNRAEEEQWCEVREVEVYRDPFAHKDIAISEKLELTPDQQAAYDQIAQSIQARQQDVFLLQGVTGSGKTEVYLQTIAQVLERGEGAIMLVPEIALTPQMAHRFKSRFQEAVAVLHSGLSDGEKYDEWRKIKRGEAKVVVGARSSIFAPIDHLGLIIIDEEHETTYKQEDTPRYHARGIAMWRAAYHSCPVILGSATPSLESKARAYKGVYQLLELPDRVNDKPLPPIEVVDMREEYKRGNRSSFSHVLMEQMQERINRGEQVVLLLNRRGYSSFMMCRDCGYVLECPNCDISQTLHMDTKTMKCHYCGHEEAIPQKCPTCQSPNIRYYGTGTQKIEEELQDALPGARIIRMDVDTTRRKGAHERLLGQFEDKEADILLGTQMIAKGLDFPNVTLVGVLNADTALGLPDFRSAESTFQLLTQVSGRAGRGQKDGRVIIQTFNPGHYAIQLAQAYDYETFFKKEMHLRRLSQYSPYYFLVRVMVSHEDELIASKKMAEIVAELRPTLSDEAIILGPTPKSIARTHNRYHFQTIIKYKQEDALKTKLHELLIASQQDIARGLYISIDPKPMNFI</sequence>
<comment type="cofactor">
    <cofactor evidence="12">
        <name>Zn(2+)</name>
        <dbReference type="ChEBI" id="CHEBI:29105"/>
    </cofactor>
    <text evidence="12">Binds 2 zinc ions per subunit.</text>
</comment>
<comment type="catalytic activity">
    <reaction evidence="12">
        <text>Couples ATP hydrolysis with the unwinding of duplex DNA by translocating in the 3'-5' direction.</text>
        <dbReference type="EC" id="5.6.2.4"/>
    </reaction>
</comment>
<dbReference type="CDD" id="cd18804">
    <property type="entry name" value="SF2_C_priA"/>
    <property type="match status" value="1"/>
</dbReference>
<evidence type="ECO:0000256" key="9">
    <source>
        <dbReference type="ARBA" id="ARBA00023125"/>
    </source>
</evidence>
<dbReference type="PANTHER" id="PTHR30580:SF0">
    <property type="entry name" value="PRIMOSOMAL PROTEIN N"/>
    <property type="match status" value="1"/>
</dbReference>
<dbReference type="NCBIfam" id="TIGR00595">
    <property type="entry name" value="priA"/>
    <property type="match status" value="1"/>
</dbReference>
<dbReference type="GO" id="GO:0006310">
    <property type="term" value="P:DNA recombination"/>
    <property type="evidence" value="ECO:0007669"/>
    <property type="project" value="InterPro"/>
</dbReference>
<dbReference type="GO" id="GO:0005524">
    <property type="term" value="F:ATP binding"/>
    <property type="evidence" value="ECO:0007669"/>
    <property type="project" value="UniProtKB-UniRule"/>
</dbReference>
<keyword evidence="8 12" id="KW-0067">ATP-binding</keyword>
<feature type="binding site" evidence="12">
    <location>
        <position position="537"/>
    </location>
    <ligand>
        <name>Zn(2+)</name>
        <dbReference type="ChEBI" id="CHEBI:29105"/>
        <label>2</label>
    </ligand>
</feature>
<dbReference type="GO" id="GO:1990077">
    <property type="term" value="C:primosome complex"/>
    <property type="evidence" value="ECO:0007669"/>
    <property type="project" value="UniProtKB-UniRule"/>
</dbReference>
<dbReference type="GO" id="GO:0016887">
    <property type="term" value="F:ATP hydrolysis activity"/>
    <property type="evidence" value="ECO:0007669"/>
    <property type="project" value="RHEA"/>
</dbReference>
<evidence type="ECO:0000256" key="12">
    <source>
        <dbReference type="HAMAP-Rule" id="MF_00983"/>
    </source>
</evidence>
<dbReference type="Pfam" id="PF18074">
    <property type="entry name" value="PriA_C"/>
    <property type="match status" value="1"/>
</dbReference>
<gene>
    <name evidence="12" type="primary">priA</name>
    <name evidence="15" type="ORF">B8A44_02780</name>
</gene>
<dbReference type="Gene3D" id="3.40.50.300">
    <property type="entry name" value="P-loop containing nucleotide triphosphate hydrolases"/>
    <property type="match status" value="2"/>
</dbReference>
<dbReference type="SUPFAM" id="SSF52540">
    <property type="entry name" value="P-loop containing nucleoside triphosphate hydrolases"/>
    <property type="match status" value="2"/>
</dbReference>
<keyword evidence="5 12" id="KW-0378">Hydrolase</keyword>
<dbReference type="InterPro" id="IPR042115">
    <property type="entry name" value="PriA_3primeBD_sf"/>
</dbReference>
<evidence type="ECO:0000259" key="13">
    <source>
        <dbReference type="PROSITE" id="PS51192"/>
    </source>
</evidence>
<dbReference type="RefSeq" id="WP_112789872.1">
    <property type="nucleotide sequence ID" value="NZ_NAQV01000008.1"/>
</dbReference>
<dbReference type="PROSITE" id="PS51192">
    <property type="entry name" value="HELICASE_ATP_BIND_1"/>
    <property type="match status" value="1"/>
</dbReference>
<keyword evidence="2 12" id="KW-0235">DNA replication</keyword>
<evidence type="ECO:0000256" key="6">
    <source>
        <dbReference type="ARBA" id="ARBA00022806"/>
    </source>
</evidence>
<evidence type="ECO:0000256" key="11">
    <source>
        <dbReference type="ARBA" id="ARBA00048988"/>
    </source>
</evidence>
<dbReference type="EMBL" id="NAQV01000008">
    <property type="protein sequence ID" value="RAN64200.1"/>
    <property type="molecule type" value="Genomic_DNA"/>
</dbReference>
<keyword evidence="6 12" id="KW-0347">Helicase</keyword>
<feature type="binding site" evidence="12">
    <location>
        <position position="510"/>
    </location>
    <ligand>
        <name>Zn(2+)</name>
        <dbReference type="ChEBI" id="CHEBI:29105"/>
        <label>1</label>
    </ligand>
</feature>